<keyword evidence="4" id="KW-1185">Reference proteome</keyword>
<name>A0A0K9PKD8_ZOSMR</name>
<gene>
    <name evidence="3" type="ORF">ZOSMA_230G00160</name>
</gene>
<evidence type="ECO:0000259" key="2">
    <source>
        <dbReference type="Pfam" id="PF00005"/>
    </source>
</evidence>
<dbReference type="Gene3D" id="3.40.50.300">
    <property type="entry name" value="P-loop containing nucleotide triphosphate hydrolases"/>
    <property type="match status" value="1"/>
</dbReference>
<dbReference type="PANTHER" id="PTHR43023">
    <property type="entry name" value="PROTEIN TRIGALACTOSYLDIACYLGLYCEROL 3, CHLOROPLASTIC"/>
    <property type="match status" value="1"/>
</dbReference>
<organism evidence="3 4">
    <name type="scientific">Zostera marina</name>
    <name type="common">Eelgrass</name>
    <dbReference type="NCBI Taxonomy" id="29655"/>
    <lineage>
        <taxon>Eukaryota</taxon>
        <taxon>Viridiplantae</taxon>
        <taxon>Streptophyta</taxon>
        <taxon>Embryophyta</taxon>
        <taxon>Tracheophyta</taxon>
        <taxon>Spermatophyta</taxon>
        <taxon>Magnoliopsida</taxon>
        <taxon>Liliopsida</taxon>
        <taxon>Zosteraceae</taxon>
        <taxon>Zostera</taxon>
    </lineage>
</organism>
<evidence type="ECO:0000313" key="4">
    <source>
        <dbReference type="Proteomes" id="UP000036987"/>
    </source>
</evidence>
<accession>A0A0K9PKD8</accession>
<dbReference type="OrthoDB" id="6500128at2759"/>
<dbReference type="InterPro" id="IPR003439">
    <property type="entry name" value="ABC_transporter-like_ATP-bd"/>
</dbReference>
<comment type="caution">
    <text evidence="3">The sequence shown here is derived from an EMBL/GenBank/DDBJ whole genome shotgun (WGS) entry which is preliminary data.</text>
</comment>
<sequence length="207" mass="22583">MSSFVVPTTNSLGFHLQDNPCAGPSRRRDMLSLTGRNTSSGWVEKRRTRTVMLSCTASPQSSIPLLKNLSIDSSEVSDESDLLIECKNIHKSFGGKKILKGVDFKIRHGEAVGIVGSSGTGKSTILKVIAGIIAPDKGEVYIRGKRRYGLVGEEDGLGVRIGMVFQSSALFDSLTVRENVGFLLYERSGMSKNKISQVSLELWQMLD</sequence>
<dbReference type="GO" id="GO:0016887">
    <property type="term" value="F:ATP hydrolysis activity"/>
    <property type="evidence" value="ECO:0007669"/>
    <property type="project" value="InterPro"/>
</dbReference>
<dbReference type="SUPFAM" id="SSF52540">
    <property type="entry name" value="P-loop containing nucleoside triphosphate hydrolases"/>
    <property type="match status" value="1"/>
</dbReference>
<protein>
    <recommendedName>
        <fullName evidence="2">ABC transporter domain-containing protein</fullName>
    </recommendedName>
</protein>
<reference evidence="4" key="1">
    <citation type="journal article" date="2016" name="Nature">
        <title>The genome of the seagrass Zostera marina reveals angiosperm adaptation to the sea.</title>
        <authorList>
            <person name="Olsen J.L."/>
            <person name="Rouze P."/>
            <person name="Verhelst B."/>
            <person name="Lin Y.-C."/>
            <person name="Bayer T."/>
            <person name="Collen J."/>
            <person name="Dattolo E."/>
            <person name="De Paoli E."/>
            <person name="Dittami S."/>
            <person name="Maumus F."/>
            <person name="Michel G."/>
            <person name="Kersting A."/>
            <person name="Lauritano C."/>
            <person name="Lohaus R."/>
            <person name="Toepel M."/>
            <person name="Tonon T."/>
            <person name="Vanneste K."/>
            <person name="Amirebrahimi M."/>
            <person name="Brakel J."/>
            <person name="Bostroem C."/>
            <person name="Chovatia M."/>
            <person name="Grimwood J."/>
            <person name="Jenkins J.W."/>
            <person name="Jueterbock A."/>
            <person name="Mraz A."/>
            <person name="Stam W.T."/>
            <person name="Tice H."/>
            <person name="Bornberg-Bauer E."/>
            <person name="Green P.J."/>
            <person name="Pearson G.A."/>
            <person name="Procaccini G."/>
            <person name="Duarte C.M."/>
            <person name="Schmutz J."/>
            <person name="Reusch T.B.H."/>
            <person name="Van de Peer Y."/>
        </authorList>
    </citation>
    <scope>NUCLEOTIDE SEQUENCE [LARGE SCALE GENOMIC DNA]</scope>
    <source>
        <strain evidence="4">cv. Finnish</strain>
    </source>
</reference>
<dbReference type="Pfam" id="PF00005">
    <property type="entry name" value="ABC_tran"/>
    <property type="match status" value="1"/>
</dbReference>
<proteinExistence type="predicted"/>
<feature type="domain" description="ABC transporter" evidence="2">
    <location>
        <begin position="99"/>
        <end position="194"/>
    </location>
</feature>
<dbReference type="AlphaFoldDB" id="A0A0K9PKD8"/>
<dbReference type="STRING" id="29655.A0A0K9PKD8"/>
<evidence type="ECO:0000256" key="1">
    <source>
        <dbReference type="ARBA" id="ARBA00022448"/>
    </source>
</evidence>
<dbReference type="GO" id="GO:0005524">
    <property type="term" value="F:ATP binding"/>
    <property type="evidence" value="ECO:0007669"/>
    <property type="project" value="InterPro"/>
</dbReference>
<keyword evidence="1" id="KW-0813">Transport</keyword>
<dbReference type="Proteomes" id="UP000036987">
    <property type="component" value="Unassembled WGS sequence"/>
</dbReference>
<dbReference type="PANTHER" id="PTHR43023:SF3">
    <property type="entry name" value="PROTEIN TRIGALACTOSYLDIACYLGLYCEROL 3, CHLOROPLASTIC"/>
    <property type="match status" value="1"/>
</dbReference>
<dbReference type="EMBL" id="LFYR01000814">
    <property type="protein sequence ID" value="KMZ68695.1"/>
    <property type="molecule type" value="Genomic_DNA"/>
</dbReference>
<evidence type="ECO:0000313" key="3">
    <source>
        <dbReference type="EMBL" id="KMZ68695.1"/>
    </source>
</evidence>
<dbReference type="InterPro" id="IPR027417">
    <property type="entry name" value="P-loop_NTPase"/>
</dbReference>